<dbReference type="PANTHER" id="PTHR43341:SF6">
    <property type="entry name" value="AMINO ACID TRANSPORTER (EUROFUNG)"/>
    <property type="match status" value="1"/>
</dbReference>
<keyword evidence="2" id="KW-0813">Transport</keyword>
<evidence type="ECO:0000256" key="6">
    <source>
        <dbReference type="ARBA" id="ARBA00023136"/>
    </source>
</evidence>
<feature type="transmembrane region" description="Helical" evidence="7">
    <location>
        <begin position="148"/>
        <end position="170"/>
    </location>
</feature>
<feature type="transmembrane region" description="Helical" evidence="7">
    <location>
        <begin position="450"/>
        <end position="469"/>
    </location>
</feature>
<dbReference type="GO" id="GO:0015171">
    <property type="term" value="F:amino acid transmembrane transporter activity"/>
    <property type="evidence" value="ECO:0007669"/>
    <property type="project" value="TreeGrafter"/>
</dbReference>
<feature type="transmembrane region" description="Helical" evidence="7">
    <location>
        <begin position="42"/>
        <end position="62"/>
    </location>
</feature>
<evidence type="ECO:0000256" key="7">
    <source>
        <dbReference type="SAM" id="Phobius"/>
    </source>
</evidence>
<feature type="transmembrane region" description="Helical" evidence="7">
    <location>
        <begin position="68"/>
        <end position="87"/>
    </location>
</feature>
<dbReference type="FunFam" id="1.20.1740.10:FF:000006">
    <property type="entry name" value="General amino acid permease"/>
    <property type="match status" value="1"/>
</dbReference>
<evidence type="ECO:0000313" key="9">
    <source>
        <dbReference type="EMBL" id="OJJ45782.1"/>
    </source>
</evidence>
<dbReference type="GeneID" id="34612908"/>
<gene>
    <name evidence="9" type="ORF">ASPZODRAFT_160015</name>
</gene>
<dbReference type="AlphaFoldDB" id="A0A1L9SF59"/>
<evidence type="ECO:0000256" key="2">
    <source>
        <dbReference type="ARBA" id="ARBA00022448"/>
    </source>
</evidence>
<name>A0A1L9SF59_9EURO</name>
<dbReference type="STRING" id="1073090.A0A1L9SF59"/>
<dbReference type="InterPro" id="IPR004841">
    <property type="entry name" value="AA-permease/SLC12A_dom"/>
</dbReference>
<feature type="transmembrane region" description="Helical" evidence="7">
    <location>
        <begin position="182"/>
        <end position="199"/>
    </location>
</feature>
<keyword evidence="3 7" id="KW-0812">Transmembrane</keyword>
<reference evidence="10" key="1">
    <citation type="journal article" date="2017" name="Genome Biol.">
        <title>Comparative genomics reveals high biological diversity and specific adaptations in the industrially and medically important fungal genus Aspergillus.</title>
        <authorList>
            <person name="de Vries R.P."/>
            <person name="Riley R."/>
            <person name="Wiebenga A."/>
            <person name="Aguilar-Osorio G."/>
            <person name="Amillis S."/>
            <person name="Uchima C.A."/>
            <person name="Anderluh G."/>
            <person name="Asadollahi M."/>
            <person name="Askin M."/>
            <person name="Barry K."/>
            <person name="Battaglia E."/>
            <person name="Bayram O."/>
            <person name="Benocci T."/>
            <person name="Braus-Stromeyer S.A."/>
            <person name="Caldana C."/>
            <person name="Canovas D."/>
            <person name="Cerqueira G.C."/>
            <person name="Chen F."/>
            <person name="Chen W."/>
            <person name="Choi C."/>
            <person name="Clum A."/>
            <person name="Dos Santos R.A."/>
            <person name="Damasio A.R."/>
            <person name="Diallinas G."/>
            <person name="Emri T."/>
            <person name="Fekete E."/>
            <person name="Flipphi M."/>
            <person name="Freyberg S."/>
            <person name="Gallo A."/>
            <person name="Gournas C."/>
            <person name="Habgood R."/>
            <person name="Hainaut M."/>
            <person name="Harispe M.L."/>
            <person name="Henrissat B."/>
            <person name="Hilden K.S."/>
            <person name="Hope R."/>
            <person name="Hossain A."/>
            <person name="Karabika E."/>
            <person name="Karaffa L."/>
            <person name="Karanyi Z."/>
            <person name="Krasevec N."/>
            <person name="Kuo A."/>
            <person name="Kusch H."/>
            <person name="LaButti K."/>
            <person name="Lagendijk E.L."/>
            <person name="Lapidus A."/>
            <person name="Levasseur A."/>
            <person name="Lindquist E."/>
            <person name="Lipzen A."/>
            <person name="Logrieco A.F."/>
            <person name="MacCabe A."/>
            <person name="Maekelae M.R."/>
            <person name="Malavazi I."/>
            <person name="Melin P."/>
            <person name="Meyer V."/>
            <person name="Mielnichuk N."/>
            <person name="Miskei M."/>
            <person name="Molnar A.P."/>
            <person name="Mule G."/>
            <person name="Ngan C.Y."/>
            <person name="Orejas M."/>
            <person name="Orosz E."/>
            <person name="Ouedraogo J.P."/>
            <person name="Overkamp K.M."/>
            <person name="Park H.-S."/>
            <person name="Perrone G."/>
            <person name="Piumi F."/>
            <person name="Punt P.J."/>
            <person name="Ram A.F."/>
            <person name="Ramon A."/>
            <person name="Rauscher S."/>
            <person name="Record E."/>
            <person name="Riano-Pachon D.M."/>
            <person name="Robert V."/>
            <person name="Roehrig J."/>
            <person name="Ruller R."/>
            <person name="Salamov A."/>
            <person name="Salih N.S."/>
            <person name="Samson R.A."/>
            <person name="Sandor E."/>
            <person name="Sanguinetti M."/>
            <person name="Schuetze T."/>
            <person name="Sepcic K."/>
            <person name="Shelest E."/>
            <person name="Sherlock G."/>
            <person name="Sophianopoulou V."/>
            <person name="Squina F.M."/>
            <person name="Sun H."/>
            <person name="Susca A."/>
            <person name="Todd R.B."/>
            <person name="Tsang A."/>
            <person name="Unkles S.E."/>
            <person name="van de Wiele N."/>
            <person name="van Rossen-Uffink D."/>
            <person name="Oliveira J.V."/>
            <person name="Vesth T.C."/>
            <person name="Visser J."/>
            <person name="Yu J.-H."/>
            <person name="Zhou M."/>
            <person name="Andersen M.R."/>
            <person name="Archer D.B."/>
            <person name="Baker S.E."/>
            <person name="Benoit I."/>
            <person name="Brakhage A.A."/>
            <person name="Braus G.H."/>
            <person name="Fischer R."/>
            <person name="Frisvad J.C."/>
            <person name="Goldman G.H."/>
            <person name="Houbraken J."/>
            <person name="Oakley B."/>
            <person name="Pocsi I."/>
            <person name="Scazzocchio C."/>
            <person name="Seiboth B."/>
            <person name="vanKuyk P.A."/>
            <person name="Wortman J."/>
            <person name="Dyer P.S."/>
            <person name="Grigoriev I.V."/>
        </authorList>
    </citation>
    <scope>NUCLEOTIDE SEQUENCE [LARGE SCALE GENOMIC DNA]</scope>
    <source>
        <strain evidence="10">CBS 506.65</strain>
    </source>
</reference>
<keyword evidence="10" id="KW-1185">Reference proteome</keyword>
<dbReference type="VEuPathDB" id="FungiDB:ASPZODRAFT_160015"/>
<evidence type="ECO:0000313" key="10">
    <source>
        <dbReference type="Proteomes" id="UP000184188"/>
    </source>
</evidence>
<feature type="transmembrane region" description="Helical" evidence="7">
    <location>
        <begin position="229"/>
        <end position="249"/>
    </location>
</feature>
<feature type="transmembrane region" description="Helical" evidence="7">
    <location>
        <begin position="375"/>
        <end position="395"/>
    </location>
</feature>
<dbReference type="PANTHER" id="PTHR43341">
    <property type="entry name" value="AMINO ACID PERMEASE"/>
    <property type="match status" value="1"/>
</dbReference>
<organism evidence="9 10">
    <name type="scientific">Penicilliopsis zonata CBS 506.65</name>
    <dbReference type="NCBI Taxonomy" id="1073090"/>
    <lineage>
        <taxon>Eukaryota</taxon>
        <taxon>Fungi</taxon>
        <taxon>Dikarya</taxon>
        <taxon>Ascomycota</taxon>
        <taxon>Pezizomycotina</taxon>
        <taxon>Eurotiomycetes</taxon>
        <taxon>Eurotiomycetidae</taxon>
        <taxon>Eurotiales</taxon>
        <taxon>Aspergillaceae</taxon>
        <taxon>Penicilliopsis</taxon>
    </lineage>
</organism>
<keyword evidence="5 7" id="KW-1133">Transmembrane helix</keyword>
<accession>A0A1L9SF59</accession>
<dbReference type="GO" id="GO:0016020">
    <property type="term" value="C:membrane"/>
    <property type="evidence" value="ECO:0007669"/>
    <property type="project" value="UniProtKB-SubCell"/>
</dbReference>
<evidence type="ECO:0000256" key="4">
    <source>
        <dbReference type="ARBA" id="ARBA00022970"/>
    </source>
</evidence>
<feature type="transmembrane region" description="Helical" evidence="7">
    <location>
        <begin position="120"/>
        <end position="142"/>
    </location>
</feature>
<feature type="transmembrane region" description="Helical" evidence="7">
    <location>
        <begin position="481"/>
        <end position="499"/>
    </location>
</feature>
<evidence type="ECO:0000256" key="1">
    <source>
        <dbReference type="ARBA" id="ARBA00004141"/>
    </source>
</evidence>
<evidence type="ECO:0000259" key="8">
    <source>
        <dbReference type="Pfam" id="PF00324"/>
    </source>
</evidence>
<keyword evidence="6 7" id="KW-0472">Membrane</keyword>
<feature type="transmembrane region" description="Helical" evidence="7">
    <location>
        <begin position="401"/>
        <end position="429"/>
    </location>
</feature>
<evidence type="ECO:0000256" key="5">
    <source>
        <dbReference type="ARBA" id="ARBA00022989"/>
    </source>
</evidence>
<dbReference type="PIRSF" id="PIRSF006060">
    <property type="entry name" value="AA_transporter"/>
    <property type="match status" value="1"/>
</dbReference>
<evidence type="ECO:0000256" key="3">
    <source>
        <dbReference type="ARBA" id="ARBA00022692"/>
    </source>
</evidence>
<dbReference type="OrthoDB" id="10062876at2759"/>
<dbReference type="InterPro" id="IPR050524">
    <property type="entry name" value="APC_YAT"/>
</dbReference>
<protein>
    <recommendedName>
        <fullName evidence="8">Amino acid permease/ SLC12A domain-containing protein</fullName>
    </recommendedName>
</protein>
<comment type="subcellular location">
    <subcellularLocation>
        <location evidence="1">Membrane</location>
        <topology evidence="1">Multi-pass membrane protein</topology>
    </subcellularLocation>
</comment>
<dbReference type="Pfam" id="PF00324">
    <property type="entry name" value="AA_permease"/>
    <property type="match status" value="1"/>
</dbReference>
<dbReference type="EMBL" id="KV878344">
    <property type="protein sequence ID" value="OJJ45782.1"/>
    <property type="molecule type" value="Genomic_DNA"/>
</dbReference>
<dbReference type="RefSeq" id="XP_022580292.1">
    <property type="nucleotide sequence ID" value="XM_022726444.1"/>
</dbReference>
<feature type="domain" description="Amino acid permease/ SLC12A" evidence="8">
    <location>
        <begin position="39"/>
        <end position="503"/>
    </location>
</feature>
<sequence>MPQMTSQRGPPHAPYENEDTGSVVVLNGGSLQRQLGNRHLQIIAIGGSIGTAAFVSVGTALAEGGPGSLFIAYVIYAVIMGMLNNCAAEMVVYMPVSGGFVRLAGHWVDEALGFMAGWNFLLYEGIMIPFEITALQVVLSFWSDKVPAIAICLVCIFLYGLLNVFAVRVYGEAEFWLSTGKILLLTILFCFTFITMVGGNPQGDAYGFRHWNHPGAFAEYLSTGSLGRFQGFLACLWNAAFLMVGPELISMMAAEAKQPRIYLKSAYKTVYVRFAIMFVGTGFCVGILVAYNDPTLVAIVFGDASGSGTAAASPYVIAMHNMGVTALPHLVNALLCTSIFSAGNNIFYNATRTLYSLALQGKAPKQLAKCTKDGVPIYAFGVTMLFPFLSLLSLSKSSETVLTWLLNLVTAAGIIDFIVIAITYISFYRACKAQGVSRDSLPYKGWFQPYSGYIALVAEIVIVLCYGYTSFDPWNVSTFFTHYTMVIVAVVIFFFWKFYKKTRWLRPHEVDLVWEKPLVDLYESTCEEPLTTFWGETLDMVRFWKVSKQNDLD</sequence>
<dbReference type="Proteomes" id="UP000184188">
    <property type="component" value="Unassembled WGS sequence"/>
</dbReference>
<feature type="transmembrane region" description="Helical" evidence="7">
    <location>
        <begin position="270"/>
        <end position="291"/>
    </location>
</feature>
<keyword evidence="4" id="KW-0029">Amino-acid transport</keyword>
<dbReference type="Gene3D" id="1.20.1740.10">
    <property type="entry name" value="Amino acid/polyamine transporter I"/>
    <property type="match status" value="1"/>
</dbReference>
<proteinExistence type="predicted"/>